<reference evidence="1 2" key="1">
    <citation type="journal article" date="2006" name="Science">
        <title>The genome of black cottonwood, Populus trichocarpa (Torr. &amp; Gray).</title>
        <authorList>
            <person name="Tuskan G.A."/>
            <person name="Difazio S."/>
            <person name="Jansson S."/>
            <person name="Bohlmann J."/>
            <person name="Grigoriev I."/>
            <person name="Hellsten U."/>
            <person name="Putnam N."/>
            <person name="Ralph S."/>
            <person name="Rombauts S."/>
            <person name="Salamov A."/>
            <person name="Schein J."/>
            <person name="Sterck L."/>
            <person name="Aerts A."/>
            <person name="Bhalerao R.R."/>
            <person name="Bhalerao R.P."/>
            <person name="Blaudez D."/>
            <person name="Boerjan W."/>
            <person name="Brun A."/>
            <person name="Brunner A."/>
            <person name="Busov V."/>
            <person name="Campbell M."/>
            <person name="Carlson J."/>
            <person name="Chalot M."/>
            <person name="Chapman J."/>
            <person name="Chen G.L."/>
            <person name="Cooper D."/>
            <person name="Coutinho P.M."/>
            <person name="Couturier J."/>
            <person name="Covert S."/>
            <person name="Cronk Q."/>
            <person name="Cunningham R."/>
            <person name="Davis J."/>
            <person name="Degroeve S."/>
            <person name="Dejardin A."/>
            <person name="Depamphilis C."/>
            <person name="Detter J."/>
            <person name="Dirks B."/>
            <person name="Dubchak I."/>
            <person name="Duplessis S."/>
            <person name="Ehlting J."/>
            <person name="Ellis B."/>
            <person name="Gendler K."/>
            <person name="Goodstein D."/>
            <person name="Gribskov M."/>
            <person name="Grimwood J."/>
            <person name="Groover A."/>
            <person name="Gunter L."/>
            <person name="Hamberger B."/>
            <person name="Heinze B."/>
            <person name="Helariutta Y."/>
            <person name="Henrissat B."/>
            <person name="Holligan D."/>
            <person name="Holt R."/>
            <person name="Huang W."/>
            <person name="Islam-Faridi N."/>
            <person name="Jones S."/>
            <person name="Jones-Rhoades M."/>
            <person name="Jorgensen R."/>
            <person name="Joshi C."/>
            <person name="Kangasjarvi J."/>
            <person name="Karlsson J."/>
            <person name="Kelleher C."/>
            <person name="Kirkpatrick R."/>
            <person name="Kirst M."/>
            <person name="Kohler A."/>
            <person name="Kalluri U."/>
            <person name="Larimer F."/>
            <person name="Leebens-Mack J."/>
            <person name="Leple J.C."/>
            <person name="Locascio P."/>
            <person name="Lou Y."/>
            <person name="Lucas S."/>
            <person name="Martin F."/>
            <person name="Montanini B."/>
            <person name="Napoli C."/>
            <person name="Nelson D.R."/>
            <person name="Nelson C."/>
            <person name="Nieminen K."/>
            <person name="Nilsson O."/>
            <person name="Pereda V."/>
            <person name="Peter G."/>
            <person name="Philippe R."/>
            <person name="Pilate G."/>
            <person name="Poliakov A."/>
            <person name="Razumovskaya J."/>
            <person name="Richardson P."/>
            <person name="Rinaldi C."/>
            <person name="Ritland K."/>
            <person name="Rouze P."/>
            <person name="Ryaboy D."/>
            <person name="Schmutz J."/>
            <person name="Schrader J."/>
            <person name="Segerman B."/>
            <person name="Shin H."/>
            <person name="Siddiqui A."/>
            <person name="Sterky F."/>
            <person name="Terry A."/>
            <person name="Tsai C.J."/>
            <person name="Uberbacher E."/>
            <person name="Unneberg P."/>
            <person name="Vahala J."/>
            <person name="Wall K."/>
            <person name="Wessler S."/>
            <person name="Yang G."/>
            <person name="Yin T."/>
            <person name="Douglas C."/>
            <person name="Marra M."/>
            <person name="Sandberg G."/>
            <person name="Van de Peer Y."/>
            <person name="Rokhsar D."/>
        </authorList>
    </citation>
    <scope>NUCLEOTIDE SEQUENCE [LARGE SCALE GENOMIC DNA]</scope>
    <source>
        <strain evidence="2">cv. Nisqually</strain>
    </source>
</reference>
<name>A0A2K1ZIG4_POPTR</name>
<organism evidence="1 2">
    <name type="scientific">Populus trichocarpa</name>
    <name type="common">Western balsam poplar</name>
    <name type="synonym">Populus balsamifera subsp. trichocarpa</name>
    <dbReference type="NCBI Taxonomy" id="3694"/>
    <lineage>
        <taxon>Eukaryota</taxon>
        <taxon>Viridiplantae</taxon>
        <taxon>Streptophyta</taxon>
        <taxon>Embryophyta</taxon>
        <taxon>Tracheophyta</taxon>
        <taxon>Spermatophyta</taxon>
        <taxon>Magnoliopsida</taxon>
        <taxon>eudicotyledons</taxon>
        <taxon>Gunneridae</taxon>
        <taxon>Pentapetalae</taxon>
        <taxon>rosids</taxon>
        <taxon>fabids</taxon>
        <taxon>Malpighiales</taxon>
        <taxon>Salicaceae</taxon>
        <taxon>Saliceae</taxon>
        <taxon>Populus</taxon>
    </lineage>
</organism>
<accession>A0A2K1ZIG4</accession>
<proteinExistence type="predicted"/>
<sequence>MPLGDHCILITALKCMDESIPTSFSSFFGPTLSYSLNPHYVLILVAGDLLSAMSRCSYPMLCFNKLYLALV</sequence>
<dbReference type="InParanoid" id="A0A2K1ZIG4"/>
<gene>
    <name evidence="1" type="ORF">POPTR_008G166400</name>
</gene>
<evidence type="ECO:0000313" key="2">
    <source>
        <dbReference type="Proteomes" id="UP000006729"/>
    </source>
</evidence>
<keyword evidence="2" id="KW-1185">Reference proteome</keyword>
<protein>
    <submittedName>
        <fullName evidence="1">Uncharacterized protein</fullName>
    </submittedName>
</protein>
<dbReference type="EMBL" id="CM009297">
    <property type="protein sequence ID" value="PNT25068.1"/>
    <property type="molecule type" value="Genomic_DNA"/>
</dbReference>
<evidence type="ECO:0000313" key="1">
    <source>
        <dbReference type="EMBL" id="PNT25068.1"/>
    </source>
</evidence>
<dbReference type="AlphaFoldDB" id="A0A2K1ZIG4"/>
<dbReference type="Proteomes" id="UP000006729">
    <property type="component" value="Chromosome 8"/>
</dbReference>